<protein>
    <submittedName>
        <fullName evidence="1">Uncharacterized protein</fullName>
    </submittedName>
</protein>
<evidence type="ECO:0000313" key="1">
    <source>
        <dbReference type="EMBL" id="XBH01937.1"/>
    </source>
</evidence>
<organism evidence="1">
    <name type="scientific">Singulisphaera sp. Ch08</name>
    <dbReference type="NCBI Taxonomy" id="3120278"/>
    <lineage>
        <taxon>Bacteria</taxon>
        <taxon>Pseudomonadati</taxon>
        <taxon>Planctomycetota</taxon>
        <taxon>Planctomycetia</taxon>
        <taxon>Isosphaerales</taxon>
        <taxon>Isosphaeraceae</taxon>
        <taxon>Singulisphaera</taxon>
    </lineage>
</organism>
<dbReference type="EMBL" id="CP155447">
    <property type="protein sequence ID" value="XBH01937.1"/>
    <property type="molecule type" value="Genomic_DNA"/>
</dbReference>
<accession>A0AAU7CAF7</accession>
<reference evidence="1" key="1">
    <citation type="submission" date="2024-05" db="EMBL/GenBank/DDBJ databases">
        <title>Planctomycetes of the genus Singulisphaera possess chitinolytic capabilities.</title>
        <authorList>
            <person name="Ivanova A."/>
        </authorList>
    </citation>
    <scope>NUCLEOTIDE SEQUENCE</scope>
    <source>
        <strain evidence="1">Ch08T</strain>
    </source>
</reference>
<dbReference type="RefSeq" id="WP_406694681.1">
    <property type="nucleotide sequence ID" value="NZ_CP155447.1"/>
</dbReference>
<name>A0AAU7CAF7_9BACT</name>
<dbReference type="AlphaFoldDB" id="A0AAU7CAF7"/>
<gene>
    <name evidence="1" type="ORF">V5E97_26855</name>
</gene>
<proteinExistence type="predicted"/>
<sequence length="91" mass="9660">MSQPGTRRLIVGGDSFMVKFAGPSAHQGGTLWLAKTVIVIARDKDDRTIAGDAFIGSPEHQVAALNGEGGTPDDACRDLEEKLAKLKSHET</sequence>